<protein>
    <submittedName>
        <fullName evidence="2">Uncharacterized protein</fullName>
    </submittedName>
</protein>
<evidence type="ECO:0000313" key="2">
    <source>
        <dbReference type="EMBL" id="GAA0173156.1"/>
    </source>
</evidence>
<evidence type="ECO:0000313" key="3">
    <source>
        <dbReference type="Proteomes" id="UP001454036"/>
    </source>
</evidence>
<feature type="compositionally biased region" description="Basic and acidic residues" evidence="1">
    <location>
        <begin position="21"/>
        <end position="31"/>
    </location>
</feature>
<sequence>MPRSPQRDSRNYSRGLGASPSREENRNRCDPSPRLAGRIDTILGGRAGGGDSRNSRKNYARRDVYSFKSSAHVCVESISFSNAELQDIEMPYDHPFVIARVIVNYTMDRMLVDTSSSANTLYLSTYD</sequence>
<feature type="region of interest" description="Disordered" evidence="1">
    <location>
        <begin position="1"/>
        <end position="58"/>
    </location>
</feature>
<dbReference type="AlphaFoldDB" id="A0AAV3RBV2"/>
<evidence type="ECO:0000256" key="1">
    <source>
        <dbReference type="SAM" id="MobiDB-lite"/>
    </source>
</evidence>
<keyword evidence="3" id="KW-1185">Reference proteome</keyword>
<name>A0AAV3RBV2_LITER</name>
<dbReference type="EMBL" id="BAABME010008468">
    <property type="protein sequence ID" value="GAA0173156.1"/>
    <property type="molecule type" value="Genomic_DNA"/>
</dbReference>
<feature type="compositionally biased region" description="Basic and acidic residues" evidence="1">
    <location>
        <begin position="1"/>
        <end position="11"/>
    </location>
</feature>
<dbReference type="Proteomes" id="UP001454036">
    <property type="component" value="Unassembled WGS sequence"/>
</dbReference>
<organism evidence="2 3">
    <name type="scientific">Lithospermum erythrorhizon</name>
    <name type="common">Purple gromwell</name>
    <name type="synonym">Lithospermum officinale var. erythrorhizon</name>
    <dbReference type="NCBI Taxonomy" id="34254"/>
    <lineage>
        <taxon>Eukaryota</taxon>
        <taxon>Viridiplantae</taxon>
        <taxon>Streptophyta</taxon>
        <taxon>Embryophyta</taxon>
        <taxon>Tracheophyta</taxon>
        <taxon>Spermatophyta</taxon>
        <taxon>Magnoliopsida</taxon>
        <taxon>eudicotyledons</taxon>
        <taxon>Gunneridae</taxon>
        <taxon>Pentapetalae</taxon>
        <taxon>asterids</taxon>
        <taxon>lamiids</taxon>
        <taxon>Boraginales</taxon>
        <taxon>Boraginaceae</taxon>
        <taxon>Boraginoideae</taxon>
        <taxon>Lithospermeae</taxon>
        <taxon>Lithospermum</taxon>
    </lineage>
</organism>
<comment type="caution">
    <text evidence="2">The sequence shown here is derived from an EMBL/GenBank/DDBJ whole genome shotgun (WGS) entry which is preliminary data.</text>
</comment>
<accession>A0AAV3RBV2</accession>
<proteinExistence type="predicted"/>
<gene>
    <name evidence="2" type="ORF">LIER_26829</name>
</gene>
<reference evidence="2 3" key="1">
    <citation type="submission" date="2024-01" db="EMBL/GenBank/DDBJ databases">
        <title>The complete chloroplast genome sequence of Lithospermum erythrorhizon: insights into the phylogenetic relationship among Boraginaceae species and the maternal lineages of purple gromwells.</title>
        <authorList>
            <person name="Okada T."/>
            <person name="Watanabe K."/>
        </authorList>
    </citation>
    <scope>NUCLEOTIDE SEQUENCE [LARGE SCALE GENOMIC DNA]</scope>
</reference>